<gene>
    <name evidence="1" type="ORF">CEURO_LOCUS17822</name>
</gene>
<evidence type="ECO:0000313" key="2">
    <source>
        <dbReference type="Proteomes" id="UP001152484"/>
    </source>
</evidence>
<dbReference type="Proteomes" id="UP001152484">
    <property type="component" value="Unassembled WGS sequence"/>
</dbReference>
<accession>A0A9P1EHU0</accession>
<evidence type="ECO:0000313" key="1">
    <source>
        <dbReference type="EMBL" id="CAH9107724.1"/>
    </source>
</evidence>
<sequence length="102" mass="11687">MMNVTPAVFDLGETLTVWRLVEGVNLNSNWVVEGLARVIWSSEVVKDVDGRCVFCPPPEPPPQRNYMTRVWKTSPEVRISLFYQLKFSLHFSMVVGCAMLLR</sequence>
<reference evidence="1" key="1">
    <citation type="submission" date="2022-07" db="EMBL/GenBank/DDBJ databases">
        <authorList>
            <person name="Macas J."/>
            <person name="Novak P."/>
            <person name="Neumann P."/>
        </authorList>
    </citation>
    <scope>NUCLEOTIDE SEQUENCE</scope>
</reference>
<comment type="caution">
    <text evidence="1">The sequence shown here is derived from an EMBL/GenBank/DDBJ whole genome shotgun (WGS) entry which is preliminary data.</text>
</comment>
<dbReference type="EMBL" id="CAMAPE010000051">
    <property type="protein sequence ID" value="CAH9107724.1"/>
    <property type="molecule type" value="Genomic_DNA"/>
</dbReference>
<dbReference type="AlphaFoldDB" id="A0A9P1EHU0"/>
<keyword evidence="2" id="KW-1185">Reference proteome</keyword>
<organism evidence="1 2">
    <name type="scientific">Cuscuta europaea</name>
    <name type="common">European dodder</name>
    <dbReference type="NCBI Taxonomy" id="41803"/>
    <lineage>
        <taxon>Eukaryota</taxon>
        <taxon>Viridiplantae</taxon>
        <taxon>Streptophyta</taxon>
        <taxon>Embryophyta</taxon>
        <taxon>Tracheophyta</taxon>
        <taxon>Spermatophyta</taxon>
        <taxon>Magnoliopsida</taxon>
        <taxon>eudicotyledons</taxon>
        <taxon>Gunneridae</taxon>
        <taxon>Pentapetalae</taxon>
        <taxon>asterids</taxon>
        <taxon>lamiids</taxon>
        <taxon>Solanales</taxon>
        <taxon>Convolvulaceae</taxon>
        <taxon>Cuscuteae</taxon>
        <taxon>Cuscuta</taxon>
        <taxon>Cuscuta subgen. Cuscuta</taxon>
    </lineage>
</organism>
<protein>
    <submittedName>
        <fullName evidence="1">Uncharacterized protein</fullName>
    </submittedName>
</protein>
<proteinExistence type="predicted"/>
<name>A0A9P1EHU0_CUSEU</name>
<dbReference type="OrthoDB" id="10580900at2759"/>